<keyword evidence="2 3" id="KW-0040">ANK repeat</keyword>
<dbReference type="OrthoDB" id="366390at2759"/>
<dbReference type="InterPro" id="IPR036770">
    <property type="entry name" value="Ankyrin_rpt-contain_sf"/>
</dbReference>
<sequence length="283" mass="31324">MSRMKKVLKFVKGKRDDRRERVSPNTALSSSENLHSPTEIMTLGDGIEACDGQKYYLDISGRDKSVTKLHKAAWQGNLDKVKAVMKKADIDIPDKFNRTPLHLAAACGHNSVVHFLITNNARMDIRDSEGKTPLLKAAECGQKEVIVTLLDRGGDLHSVDFEGNSPLHLSVKNCFYDLSVLLLKKGANFELPNKDGDIPLHVATAVEQSDIVELLLRYGSDVNVLSGDMTPLMIAARVGNADLVKLFLDYGADCRLKDVNGNAKTSDFYVEKSTTRFHILRNV</sequence>
<reference evidence="5" key="1">
    <citation type="submission" date="2013-04" db="EMBL/GenBank/DDBJ databases">
        <authorList>
            <person name="Qu J."/>
            <person name="Murali S.C."/>
            <person name="Bandaranaike D."/>
            <person name="Bellair M."/>
            <person name="Blankenburg K."/>
            <person name="Chao H."/>
            <person name="Dinh H."/>
            <person name="Doddapaneni H."/>
            <person name="Downs B."/>
            <person name="Dugan-Rocha S."/>
            <person name="Elkadiri S."/>
            <person name="Gnanaolivu R.D."/>
            <person name="Hernandez B."/>
            <person name="Javaid M."/>
            <person name="Jayaseelan J.C."/>
            <person name="Lee S."/>
            <person name="Li M."/>
            <person name="Ming W."/>
            <person name="Munidasa M."/>
            <person name="Muniz J."/>
            <person name="Nguyen L."/>
            <person name="Ongeri F."/>
            <person name="Osuji N."/>
            <person name="Pu L.-L."/>
            <person name="Puazo M."/>
            <person name="Qu C."/>
            <person name="Quiroz J."/>
            <person name="Raj R."/>
            <person name="Weissenberger G."/>
            <person name="Xin Y."/>
            <person name="Zou X."/>
            <person name="Han Y."/>
            <person name="Richards S."/>
            <person name="Worley K."/>
            <person name="Muzny D."/>
            <person name="Gibbs R."/>
        </authorList>
    </citation>
    <scope>NUCLEOTIDE SEQUENCE</scope>
    <source>
        <strain evidence="5">Sampled in the wild</strain>
    </source>
</reference>
<evidence type="ECO:0000256" key="2">
    <source>
        <dbReference type="ARBA" id="ARBA00023043"/>
    </source>
</evidence>
<dbReference type="InterPro" id="IPR002110">
    <property type="entry name" value="Ankyrin_rpt"/>
</dbReference>
<dbReference type="PANTHER" id="PTHR24126:SF14">
    <property type="entry name" value="ANK_REP_REGION DOMAIN-CONTAINING PROTEIN"/>
    <property type="match status" value="1"/>
</dbReference>
<dbReference type="SUPFAM" id="SSF48403">
    <property type="entry name" value="Ankyrin repeat"/>
    <property type="match status" value="1"/>
</dbReference>
<gene>
    <name evidence="5" type="ORF">J437_LFUL013003</name>
</gene>
<comment type="caution">
    <text evidence="5">The sequence shown here is derived from an EMBL/GenBank/DDBJ whole genome shotgun (WGS) entry which is preliminary data.</text>
</comment>
<feature type="repeat" description="ANK" evidence="3">
    <location>
        <begin position="96"/>
        <end position="128"/>
    </location>
</feature>
<dbReference type="PANTHER" id="PTHR24126">
    <property type="entry name" value="ANKYRIN REPEAT, PH AND SEC7 DOMAIN CONTAINING PROTEIN SECG-RELATED"/>
    <property type="match status" value="1"/>
</dbReference>
<evidence type="ECO:0000313" key="6">
    <source>
        <dbReference type="Proteomes" id="UP000792457"/>
    </source>
</evidence>
<feature type="region of interest" description="Disordered" evidence="4">
    <location>
        <begin position="13"/>
        <end position="35"/>
    </location>
</feature>
<dbReference type="AlphaFoldDB" id="A0A8K0P585"/>
<organism evidence="5 6">
    <name type="scientific">Ladona fulva</name>
    <name type="common">Scarce chaser dragonfly</name>
    <name type="synonym">Libellula fulva</name>
    <dbReference type="NCBI Taxonomy" id="123851"/>
    <lineage>
        <taxon>Eukaryota</taxon>
        <taxon>Metazoa</taxon>
        <taxon>Ecdysozoa</taxon>
        <taxon>Arthropoda</taxon>
        <taxon>Hexapoda</taxon>
        <taxon>Insecta</taxon>
        <taxon>Pterygota</taxon>
        <taxon>Palaeoptera</taxon>
        <taxon>Odonata</taxon>
        <taxon>Epiprocta</taxon>
        <taxon>Anisoptera</taxon>
        <taxon>Libelluloidea</taxon>
        <taxon>Libellulidae</taxon>
        <taxon>Ladona</taxon>
    </lineage>
</organism>
<keyword evidence="6" id="KW-1185">Reference proteome</keyword>
<dbReference type="PROSITE" id="PS50297">
    <property type="entry name" value="ANK_REP_REGION"/>
    <property type="match status" value="5"/>
</dbReference>
<reference evidence="5" key="2">
    <citation type="submission" date="2017-10" db="EMBL/GenBank/DDBJ databases">
        <title>Ladona fulva Genome sequencing and assembly.</title>
        <authorList>
            <person name="Murali S."/>
            <person name="Richards S."/>
            <person name="Bandaranaike D."/>
            <person name="Bellair M."/>
            <person name="Blankenburg K."/>
            <person name="Chao H."/>
            <person name="Dinh H."/>
            <person name="Doddapaneni H."/>
            <person name="Dugan-Rocha S."/>
            <person name="Elkadiri S."/>
            <person name="Gnanaolivu R."/>
            <person name="Hernandez B."/>
            <person name="Skinner E."/>
            <person name="Javaid M."/>
            <person name="Lee S."/>
            <person name="Li M."/>
            <person name="Ming W."/>
            <person name="Munidasa M."/>
            <person name="Muniz J."/>
            <person name="Nguyen L."/>
            <person name="Hughes D."/>
            <person name="Osuji N."/>
            <person name="Pu L.-L."/>
            <person name="Puazo M."/>
            <person name="Qu C."/>
            <person name="Quiroz J."/>
            <person name="Raj R."/>
            <person name="Weissenberger G."/>
            <person name="Xin Y."/>
            <person name="Zou X."/>
            <person name="Han Y."/>
            <person name="Worley K."/>
            <person name="Muzny D."/>
            <person name="Gibbs R."/>
        </authorList>
    </citation>
    <scope>NUCLEOTIDE SEQUENCE</scope>
    <source>
        <strain evidence="5">Sampled in the wild</strain>
    </source>
</reference>
<evidence type="ECO:0000256" key="4">
    <source>
        <dbReference type="SAM" id="MobiDB-lite"/>
    </source>
</evidence>
<feature type="repeat" description="ANK" evidence="3">
    <location>
        <begin position="227"/>
        <end position="259"/>
    </location>
</feature>
<feature type="repeat" description="ANK" evidence="3">
    <location>
        <begin position="129"/>
        <end position="161"/>
    </location>
</feature>
<evidence type="ECO:0000256" key="1">
    <source>
        <dbReference type="ARBA" id="ARBA00022737"/>
    </source>
</evidence>
<keyword evidence="1" id="KW-0677">Repeat</keyword>
<proteinExistence type="predicted"/>
<name>A0A8K0P585_LADFU</name>
<evidence type="ECO:0000313" key="5">
    <source>
        <dbReference type="EMBL" id="KAG8232758.1"/>
    </source>
</evidence>
<dbReference type="Gene3D" id="1.25.40.20">
    <property type="entry name" value="Ankyrin repeat-containing domain"/>
    <property type="match status" value="2"/>
</dbReference>
<protein>
    <submittedName>
        <fullName evidence="5">Uncharacterized protein</fullName>
    </submittedName>
</protein>
<evidence type="ECO:0000256" key="3">
    <source>
        <dbReference type="PROSITE-ProRule" id="PRU00023"/>
    </source>
</evidence>
<dbReference type="EMBL" id="KZ308648">
    <property type="protein sequence ID" value="KAG8232758.1"/>
    <property type="molecule type" value="Genomic_DNA"/>
</dbReference>
<dbReference type="SMART" id="SM00248">
    <property type="entry name" value="ANK"/>
    <property type="match status" value="6"/>
</dbReference>
<dbReference type="PROSITE" id="PS50088">
    <property type="entry name" value="ANK_REPEAT"/>
    <property type="match status" value="5"/>
</dbReference>
<accession>A0A8K0P585</accession>
<feature type="compositionally biased region" description="Polar residues" evidence="4">
    <location>
        <begin position="23"/>
        <end position="35"/>
    </location>
</feature>
<feature type="repeat" description="ANK" evidence="3">
    <location>
        <begin position="162"/>
        <end position="194"/>
    </location>
</feature>
<dbReference type="PRINTS" id="PR01415">
    <property type="entry name" value="ANKYRIN"/>
</dbReference>
<dbReference type="Proteomes" id="UP000792457">
    <property type="component" value="Unassembled WGS sequence"/>
</dbReference>
<dbReference type="Pfam" id="PF12796">
    <property type="entry name" value="Ank_2"/>
    <property type="match status" value="2"/>
</dbReference>
<feature type="repeat" description="ANK" evidence="3">
    <location>
        <begin position="195"/>
        <end position="227"/>
    </location>
</feature>
<feature type="compositionally biased region" description="Basic and acidic residues" evidence="4">
    <location>
        <begin position="13"/>
        <end position="22"/>
    </location>
</feature>